<gene>
    <name evidence="3" type="ORF">INF28_07235</name>
</gene>
<dbReference type="NCBIfam" id="TIGR02893">
    <property type="entry name" value="spore_yabQ"/>
    <property type="match status" value="1"/>
</dbReference>
<reference evidence="3" key="1">
    <citation type="submission" date="2020-10" db="EMBL/GenBank/DDBJ databases">
        <title>ChiBAC.</title>
        <authorList>
            <person name="Zenner C."/>
            <person name="Hitch T.C.A."/>
            <person name="Clavel T."/>
        </authorList>
    </citation>
    <scope>NUCLEOTIDE SEQUENCE</scope>
    <source>
        <strain evidence="3">DSM 107454</strain>
    </source>
</reference>
<dbReference type="Pfam" id="PF09578">
    <property type="entry name" value="Spore_YabQ"/>
    <property type="match status" value="1"/>
</dbReference>
<evidence type="ECO:0000256" key="2">
    <source>
        <dbReference type="SAM" id="Phobius"/>
    </source>
</evidence>
<feature type="compositionally biased region" description="Basic residues" evidence="1">
    <location>
        <begin position="156"/>
        <end position="178"/>
    </location>
</feature>
<sequence length="196" mass="23152">MELSYHIGIAYFLWSLLAGSVLALLYDVLRAVRKMAGGSGFSVNTEDILFFLFAGIILFWMAFYKNGGQLRWQGFLGTVAGFIIYRCIFRDFITNAMIRFCGIFINILTWILKMVLLPLRLVYRIIKKPFVVVGWYTRQSAQKAEGAMRLRFERRKMRKKCRKAEKKKRLAEQKRKKQQNKEQYLSNPQQRKNKTR</sequence>
<keyword evidence="4" id="KW-1185">Reference proteome</keyword>
<keyword evidence="2" id="KW-1133">Transmembrane helix</keyword>
<keyword evidence="2" id="KW-0812">Transmembrane</keyword>
<comment type="caution">
    <text evidence="3">The sequence shown here is derived from an EMBL/GenBank/DDBJ whole genome shotgun (WGS) entry which is preliminary data.</text>
</comment>
<feature type="transmembrane region" description="Helical" evidence="2">
    <location>
        <begin position="70"/>
        <end position="88"/>
    </location>
</feature>
<dbReference type="AlphaFoldDB" id="A0A9D5M2F9"/>
<keyword evidence="2" id="KW-0472">Membrane</keyword>
<feature type="transmembrane region" description="Helical" evidence="2">
    <location>
        <begin position="6"/>
        <end position="26"/>
    </location>
</feature>
<dbReference type="Proteomes" id="UP000806542">
    <property type="component" value="Unassembled WGS sequence"/>
</dbReference>
<dbReference type="EMBL" id="JADCKB010000013">
    <property type="protein sequence ID" value="MBE5040253.1"/>
    <property type="molecule type" value="Genomic_DNA"/>
</dbReference>
<feature type="transmembrane region" description="Helical" evidence="2">
    <location>
        <begin position="100"/>
        <end position="123"/>
    </location>
</feature>
<accession>A0A9D5M2F9</accession>
<protein>
    <submittedName>
        <fullName evidence="3">Spore cortex biosynthesis protein YabQ</fullName>
    </submittedName>
</protein>
<dbReference type="RefSeq" id="WP_226392805.1">
    <property type="nucleotide sequence ID" value="NZ_JADCKB010000013.1"/>
</dbReference>
<evidence type="ECO:0000256" key="1">
    <source>
        <dbReference type="SAM" id="MobiDB-lite"/>
    </source>
</evidence>
<proteinExistence type="predicted"/>
<feature type="region of interest" description="Disordered" evidence="1">
    <location>
        <begin position="156"/>
        <end position="196"/>
    </location>
</feature>
<organism evidence="3 4">
    <name type="scientific">Ructibacterium gallinarum</name>
    <dbReference type="NCBI Taxonomy" id="2779355"/>
    <lineage>
        <taxon>Bacteria</taxon>
        <taxon>Bacillati</taxon>
        <taxon>Bacillota</taxon>
        <taxon>Clostridia</taxon>
        <taxon>Eubacteriales</taxon>
        <taxon>Oscillospiraceae</taxon>
        <taxon>Ructibacterium</taxon>
    </lineage>
</organism>
<feature type="transmembrane region" description="Helical" evidence="2">
    <location>
        <begin position="47"/>
        <end position="64"/>
    </location>
</feature>
<name>A0A9D5M2F9_9FIRM</name>
<evidence type="ECO:0000313" key="3">
    <source>
        <dbReference type="EMBL" id="MBE5040253.1"/>
    </source>
</evidence>
<evidence type="ECO:0000313" key="4">
    <source>
        <dbReference type="Proteomes" id="UP000806542"/>
    </source>
</evidence>
<dbReference type="InterPro" id="IPR019074">
    <property type="entry name" value="YabQ"/>
</dbReference>